<accession>A0AA88HZS4</accession>
<keyword evidence="3" id="KW-1185">Reference proteome</keyword>
<comment type="caution">
    <text evidence="2">The sequence shown here is derived from an EMBL/GenBank/DDBJ whole genome shotgun (WGS) entry which is preliminary data.</text>
</comment>
<sequence>MASDQVRAVGVGRGRGKSIQPNFDAPLRRPTADSQGSYDSLDKEEFGPVKIDTIEKITQGIKSSAALRSFTDILVERAVSSRNFGENLLMKVKELTSFTVEDKKFRTVFLSSIQSKFKEMEVILKINQNHYANFIFFMKECIKHLRMPNDDPITALVNAFLELIPAALKPGITLEMAIVIRESMFSLFDDLWKFASPKCEEVLEDARELVIKNSFDMKIGNELLFLAEIVHYRCSGDIPSFLLTYYKEKGLKF</sequence>
<evidence type="ECO:0000256" key="1">
    <source>
        <dbReference type="SAM" id="MobiDB-lite"/>
    </source>
</evidence>
<dbReference type="Gene3D" id="1.25.40.180">
    <property type="match status" value="1"/>
</dbReference>
<name>A0AA88HZS4_ARTSF</name>
<feature type="compositionally biased region" description="Low complexity" evidence="1">
    <location>
        <begin position="1"/>
        <end position="10"/>
    </location>
</feature>
<protein>
    <submittedName>
        <fullName evidence="2">Uncharacterized protein</fullName>
    </submittedName>
</protein>
<feature type="region of interest" description="Disordered" evidence="1">
    <location>
        <begin position="1"/>
        <end position="40"/>
    </location>
</feature>
<gene>
    <name evidence="2" type="ORF">QYM36_009596</name>
</gene>
<dbReference type="EMBL" id="JAVRJZ010000014">
    <property type="protein sequence ID" value="KAK2713762.1"/>
    <property type="molecule type" value="Genomic_DNA"/>
</dbReference>
<dbReference type="Proteomes" id="UP001187531">
    <property type="component" value="Unassembled WGS sequence"/>
</dbReference>
<reference evidence="2" key="1">
    <citation type="submission" date="2023-07" db="EMBL/GenBank/DDBJ databases">
        <title>Chromosome-level genome assembly of Artemia franciscana.</title>
        <authorList>
            <person name="Jo E."/>
        </authorList>
    </citation>
    <scope>NUCLEOTIDE SEQUENCE</scope>
    <source>
        <tissue evidence="2">Whole body</tissue>
    </source>
</reference>
<evidence type="ECO:0000313" key="2">
    <source>
        <dbReference type="EMBL" id="KAK2713762.1"/>
    </source>
</evidence>
<organism evidence="2 3">
    <name type="scientific">Artemia franciscana</name>
    <name type="common">Brine shrimp</name>
    <name type="synonym">Artemia sanfranciscana</name>
    <dbReference type="NCBI Taxonomy" id="6661"/>
    <lineage>
        <taxon>Eukaryota</taxon>
        <taxon>Metazoa</taxon>
        <taxon>Ecdysozoa</taxon>
        <taxon>Arthropoda</taxon>
        <taxon>Crustacea</taxon>
        <taxon>Branchiopoda</taxon>
        <taxon>Anostraca</taxon>
        <taxon>Artemiidae</taxon>
        <taxon>Artemia</taxon>
    </lineage>
</organism>
<dbReference type="AlphaFoldDB" id="A0AA88HZS4"/>
<evidence type="ECO:0000313" key="3">
    <source>
        <dbReference type="Proteomes" id="UP001187531"/>
    </source>
</evidence>
<proteinExistence type="predicted"/>